<dbReference type="InterPro" id="IPR011990">
    <property type="entry name" value="TPR-like_helical_dom_sf"/>
</dbReference>
<organism evidence="3 4">
    <name type="scientific">Novipirellula herctigrandis</name>
    <dbReference type="NCBI Taxonomy" id="2527986"/>
    <lineage>
        <taxon>Bacteria</taxon>
        <taxon>Pseudomonadati</taxon>
        <taxon>Planctomycetota</taxon>
        <taxon>Planctomycetia</taxon>
        <taxon>Pirellulales</taxon>
        <taxon>Pirellulaceae</taxon>
        <taxon>Novipirellula</taxon>
    </lineage>
</organism>
<evidence type="ECO:0008006" key="5">
    <source>
        <dbReference type="Google" id="ProtNLM"/>
    </source>
</evidence>
<dbReference type="RefSeq" id="WP_146398922.1">
    <property type="nucleotide sequence ID" value="NZ_SJPJ01000001.1"/>
</dbReference>
<accession>A0A5C5Z5S5</accession>
<keyword evidence="1" id="KW-0802">TPR repeat</keyword>
<dbReference type="Proteomes" id="UP000315010">
    <property type="component" value="Unassembled WGS sequence"/>
</dbReference>
<sequence precursor="true">MRLTKFNPRFLLWLATAVWLTIASPSVSVCAATPAELLEKGIYTEETVGDLDAAIAVYERVVSEGKKSVKSAAEAQLRIGLCYEKQGKADLATAAFQSLVDNFPTATEMVSQAKRHLKSNTELIDVPWGDGDELHLEMKLQTGMGIGMQVWRVAKSQLDGKPMWECNAWQVVTINGQKGKSQVFADPKTFAPVQSTWKHSLLGEAQAKYESNQVVIKLLNKNDETTLKTENGYFDNEQAAEVFRRLPLKVGYKSTMNVVSPLGGALVSIGLEVPKTETIEVPVGTFECFRLELNIGQTFWISNDQHRYIVRFDAGGISASLVKIATPKDGETTALKSDRFETVLPPDWFAYAPSNPAKNETETTNLIDPLAELDSKIETQTLESLKTKHDSPVAWLQAITEEYKPRMKGFTLVSDGIQAIKVGDRDAAVVDIEFDEGPKRIRARRVAVFGESSAVTVRYMGPKDAFDRLQPSLENIVESLSVR</sequence>
<reference evidence="3 4" key="1">
    <citation type="submission" date="2019-02" db="EMBL/GenBank/DDBJ databases">
        <title>Deep-cultivation of Planctomycetes and their phenomic and genomic characterization uncovers novel biology.</title>
        <authorList>
            <person name="Wiegand S."/>
            <person name="Jogler M."/>
            <person name="Boedeker C."/>
            <person name="Pinto D."/>
            <person name="Vollmers J."/>
            <person name="Rivas-Marin E."/>
            <person name="Kohn T."/>
            <person name="Peeters S.H."/>
            <person name="Heuer A."/>
            <person name="Rast P."/>
            <person name="Oberbeckmann S."/>
            <person name="Bunk B."/>
            <person name="Jeske O."/>
            <person name="Meyerdierks A."/>
            <person name="Storesund J.E."/>
            <person name="Kallscheuer N."/>
            <person name="Luecker S."/>
            <person name="Lage O.M."/>
            <person name="Pohl T."/>
            <person name="Merkel B.J."/>
            <person name="Hornburger P."/>
            <person name="Mueller R.-W."/>
            <person name="Bruemmer F."/>
            <person name="Labrenz M."/>
            <person name="Spormann A.M."/>
            <person name="Op Den Camp H."/>
            <person name="Overmann J."/>
            <person name="Amann R."/>
            <person name="Jetten M.S.M."/>
            <person name="Mascher T."/>
            <person name="Medema M.H."/>
            <person name="Devos D.P."/>
            <person name="Kaster A.-K."/>
            <person name="Ovreas L."/>
            <person name="Rohde M."/>
            <person name="Galperin M.Y."/>
            <person name="Jogler C."/>
        </authorList>
    </citation>
    <scope>NUCLEOTIDE SEQUENCE [LARGE SCALE GENOMIC DNA]</scope>
    <source>
        <strain evidence="3 4">CA13</strain>
    </source>
</reference>
<evidence type="ECO:0000313" key="4">
    <source>
        <dbReference type="Proteomes" id="UP000315010"/>
    </source>
</evidence>
<dbReference type="AlphaFoldDB" id="A0A5C5Z5S5"/>
<evidence type="ECO:0000256" key="1">
    <source>
        <dbReference type="PROSITE-ProRule" id="PRU00339"/>
    </source>
</evidence>
<proteinExistence type="predicted"/>
<dbReference type="Gene3D" id="1.25.40.10">
    <property type="entry name" value="Tetratricopeptide repeat domain"/>
    <property type="match status" value="1"/>
</dbReference>
<feature type="signal peptide" evidence="2">
    <location>
        <begin position="1"/>
        <end position="31"/>
    </location>
</feature>
<dbReference type="InterPro" id="IPR021457">
    <property type="entry name" value="DUF3108"/>
</dbReference>
<keyword evidence="4" id="KW-1185">Reference proteome</keyword>
<name>A0A5C5Z5S5_9BACT</name>
<gene>
    <name evidence="3" type="ORF">CA13_38890</name>
</gene>
<dbReference type="SUPFAM" id="SSF48452">
    <property type="entry name" value="TPR-like"/>
    <property type="match status" value="1"/>
</dbReference>
<feature type="repeat" description="TPR" evidence="1">
    <location>
        <begin position="73"/>
        <end position="106"/>
    </location>
</feature>
<dbReference type="EMBL" id="SJPJ01000001">
    <property type="protein sequence ID" value="TWT82426.1"/>
    <property type="molecule type" value="Genomic_DNA"/>
</dbReference>
<keyword evidence="2" id="KW-0732">Signal</keyword>
<dbReference type="Pfam" id="PF13174">
    <property type="entry name" value="TPR_6"/>
    <property type="match status" value="1"/>
</dbReference>
<dbReference type="OrthoDB" id="253415at2"/>
<protein>
    <recommendedName>
        <fullName evidence="5">Tetratricopeptide repeat protein</fullName>
    </recommendedName>
</protein>
<dbReference type="PROSITE" id="PS50005">
    <property type="entry name" value="TPR"/>
    <property type="match status" value="1"/>
</dbReference>
<feature type="chain" id="PRO_5022851226" description="Tetratricopeptide repeat protein" evidence="2">
    <location>
        <begin position="32"/>
        <end position="483"/>
    </location>
</feature>
<dbReference type="InterPro" id="IPR019734">
    <property type="entry name" value="TPR_rpt"/>
</dbReference>
<dbReference type="Gene3D" id="3.40.1000.10">
    <property type="entry name" value="Mog1/PsbP, alpha/beta/alpha sandwich"/>
    <property type="match status" value="1"/>
</dbReference>
<dbReference type="Pfam" id="PF11306">
    <property type="entry name" value="DUF3108"/>
    <property type="match status" value="1"/>
</dbReference>
<evidence type="ECO:0000313" key="3">
    <source>
        <dbReference type="EMBL" id="TWT82426.1"/>
    </source>
</evidence>
<evidence type="ECO:0000256" key="2">
    <source>
        <dbReference type="SAM" id="SignalP"/>
    </source>
</evidence>
<comment type="caution">
    <text evidence="3">The sequence shown here is derived from an EMBL/GenBank/DDBJ whole genome shotgun (WGS) entry which is preliminary data.</text>
</comment>